<dbReference type="Proteomes" id="UP000824118">
    <property type="component" value="Unassembled WGS sequence"/>
</dbReference>
<evidence type="ECO:0000313" key="1">
    <source>
        <dbReference type="EMBL" id="HIU50157.1"/>
    </source>
</evidence>
<reference evidence="1" key="1">
    <citation type="submission" date="2020-10" db="EMBL/GenBank/DDBJ databases">
        <authorList>
            <person name="Gilroy R."/>
        </authorList>
    </citation>
    <scope>NUCLEOTIDE SEQUENCE</scope>
    <source>
        <strain evidence="1">ChiGjej1B1-1684</strain>
    </source>
</reference>
<protein>
    <submittedName>
        <fullName evidence="1">Serine/threonine protein phosphatase</fullName>
    </submittedName>
</protein>
<reference evidence="1" key="2">
    <citation type="journal article" date="2021" name="PeerJ">
        <title>Extensive microbial diversity within the chicken gut microbiome revealed by metagenomics and culture.</title>
        <authorList>
            <person name="Gilroy R."/>
            <person name="Ravi A."/>
            <person name="Getino M."/>
            <person name="Pursley I."/>
            <person name="Horton D.L."/>
            <person name="Alikhan N.F."/>
            <person name="Baker D."/>
            <person name="Gharbi K."/>
            <person name="Hall N."/>
            <person name="Watson M."/>
            <person name="Adriaenssens E.M."/>
            <person name="Foster-Nyarko E."/>
            <person name="Jarju S."/>
            <person name="Secka A."/>
            <person name="Antonio M."/>
            <person name="Oren A."/>
            <person name="Chaudhuri R.R."/>
            <person name="La Ragione R."/>
            <person name="Hildebrand F."/>
            <person name="Pallen M.J."/>
        </authorList>
    </citation>
    <scope>NUCLEOTIDE SEQUENCE</scope>
    <source>
        <strain evidence="1">ChiGjej1B1-1684</strain>
    </source>
</reference>
<comment type="caution">
    <text evidence="1">The sequence shown here is derived from an EMBL/GenBank/DDBJ whole genome shotgun (WGS) entry which is preliminary data.</text>
</comment>
<accession>A0A9D1LY65</accession>
<gene>
    <name evidence="1" type="ORF">IAD22_04000</name>
</gene>
<evidence type="ECO:0000313" key="2">
    <source>
        <dbReference type="Proteomes" id="UP000824118"/>
    </source>
</evidence>
<dbReference type="EMBL" id="DVNG01000058">
    <property type="protein sequence ID" value="HIU50157.1"/>
    <property type="molecule type" value="Genomic_DNA"/>
</dbReference>
<name>A0A9D1LY65_9FIRM</name>
<proteinExistence type="predicted"/>
<sequence>MGEYKRHPFSLLDSYSPLRKSEMELYSTLREAIPIVDAAIGKTVRLLGSFKLECEEKRMQKELEDFCANVKVNGTSRGLETFIAQYFDQLLTYGTAVGEMVLDNDGNLEYLYNASLKDVEIRKGQSPLDVVICVDNNCTWEPIKHPELVCMTPLNPEPGEVVGNSVLKGLPFVSSILLKIFTAIGTNWERIGNVRFAVTYNPKNEGFNASAQAKQIADEWSRAMRNKGEVCDFVAVGDISVKVIGADNQVLDCDVPIKHILEQIVAKMGIPPFILGLSWSSTERMSQQQADILTSELEYYRKILEPVILKIAQMWLRLKGSLSKVSVVWDNISLLDEVELANARLINAQAMQIEEALGKGGESE</sequence>
<dbReference type="AlphaFoldDB" id="A0A9D1LY65"/>
<organism evidence="1 2">
    <name type="scientific">Candidatus Limousia pullorum</name>
    <dbReference type="NCBI Taxonomy" id="2840860"/>
    <lineage>
        <taxon>Bacteria</taxon>
        <taxon>Bacillati</taxon>
        <taxon>Bacillota</taxon>
        <taxon>Clostridia</taxon>
        <taxon>Eubacteriales</taxon>
        <taxon>Oscillospiraceae</taxon>
        <taxon>Oscillospiraceae incertae sedis</taxon>
        <taxon>Candidatus Limousia</taxon>
    </lineage>
</organism>